<feature type="region of interest" description="Disordered" evidence="1">
    <location>
        <begin position="149"/>
        <end position="176"/>
    </location>
</feature>
<dbReference type="AlphaFoldDB" id="A0A8S3YSU4"/>
<gene>
    <name evidence="3" type="ORF">CUNI_LOCUS5551</name>
</gene>
<feature type="transmembrane region" description="Helical" evidence="2">
    <location>
        <begin position="116"/>
        <end position="137"/>
    </location>
</feature>
<evidence type="ECO:0000313" key="4">
    <source>
        <dbReference type="Proteomes" id="UP000678393"/>
    </source>
</evidence>
<comment type="caution">
    <text evidence="3">The sequence shown here is derived from an EMBL/GenBank/DDBJ whole genome shotgun (WGS) entry which is preliminary data.</text>
</comment>
<evidence type="ECO:0000256" key="1">
    <source>
        <dbReference type="SAM" id="MobiDB-lite"/>
    </source>
</evidence>
<keyword evidence="4" id="KW-1185">Reference proteome</keyword>
<feature type="region of interest" description="Disordered" evidence="1">
    <location>
        <begin position="1"/>
        <end position="25"/>
    </location>
</feature>
<protein>
    <submittedName>
        <fullName evidence="3">Uncharacterized protein</fullName>
    </submittedName>
</protein>
<feature type="non-terminal residue" evidence="3">
    <location>
        <position position="1"/>
    </location>
</feature>
<evidence type="ECO:0000256" key="2">
    <source>
        <dbReference type="SAM" id="Phobius"/>
    </source>
</evidence>
<feature type="transmembrane region" description="Helical" evidence="2">
    <location>
        <begin position="33"/>
        <end position="55"/>
    </location>
</feature>
<sequence>CSDEDKSVGMCGDVQSKQTPEVKDGERQQQTSAYIVVAVTLSVLLLISAIAAVLWKRHRRRHYNVEEFSALTYANPTYQKSSTETINADGRLTRHDVHFCYSTSHQSLTRIPLRRLLLYILVLPICELIAFVCPHTAMKLTYIVPDRRKKSKYTSAETRKESESNQQPALSMTRSG</sequence>
<keyword evidence="2" id="KW-1133">Transmembrane helix</keyword>
<feature type="compositionally biased region" description="Polar residues" evidence="1">
    <location>
        <begin position="164"/>
        <end position="176"/>
    </location>
</feature>
<organism evidence="3 4">
    <name type="scientific">Candidula unifasciata</name>
    <dbReference type="NCBI Taxonomy" id="100452"/>
    <lineage>
        <taxon>Eukaryota</taxon>
        <taxon>Metazoa</taxon>
        <taxon>Spiralia</taxon>
        <taxon>Lophotrochozoa</taxon>
        <taxon>Mollusca</taxon>
        <taxon>Gastropoda</taxon>
        <taxon>Heterobranchia</taxon>
        <taxon>Euthyneura</taxon>
        <taxon>Panpulmonata</taxon>
        <taxon>Eupulmonata</taxon>
        <taxon>Stylommatophora</taxon>
        <taxon>Helicina</taxon>
        <taxon>Helicoidea</taxon>
        <taxon>Geomitridae</taxon>
        <taxon>Candidula</taxon>
    </lineage>
</organism>
<dbReference type="EMBL" id="CAJHNH020000809">
    <property type="protein sequence ID" value="CAG5119993.1"/>
    <property type="molecule type" value="Genomic_DNA"/>
</dbReference>
<proteinExistence type="predicted"/>
<keyword evidence="2" id="KW-0472">Membrane</keyword>
<evidence type="ECO:0000313" key="3">
    <source>
        <dbReference type="EMBL" id="CAG5119993.1"/>
    </source>
</evidence>
<keyword evidence="2" id="KW-0812">Transmembrane</keyword>
<name>A0A8S3YSU4_9EUPU</name>
<accession>A0A8S3YSU4</accession>
<dbReference type="Proteomes" id="UP000678393">
    <property type="component" value="Unassembled WGS sequence"/>
</dbReference>
<reference evidence="3" key="1">
    <citation type="submission" date="2021-04" db="EMBL/GenBank/DDBJ databases">
        <authorList>
            <consortium name="Molecular Ecology Group"/>
        </authorList>
    </citation>
    <scope>NUCLEOTIDE SEQUENCE</scope>
</reference>